<dbReference type="RefSeq" id="WP_160095243.1">
    <property type="nucleotide sequence ID" value="NZ_CP047224.1"/>
</dbReference>
<dbReference type="GO" id="GO:0006261">
    <property type="term" value="P:DNA-templated DNA replication"/>
    <property type="evidence" value="ECO:0007669"/>
    <property type="project" value="TreeGrafter"/>
</dbReference>
<protein>
    <recommendedName>
        <fullName evidence="3">DNA polymerase III subunit delta</fullName>
    </recommendedName>
</protein>
<dbReference type="Proteomes" id="UP000464912">
    <property type="component" value="Chromosome"/>
</dbReference>
<evidence type="ECO:0008006" key="3">
    <source>
        <dbReference type="Google" id="ProtNLM"/>
    </source>
</evidence>
<accession>A0A6P1GAC1</accession>
<dbReference type="Pfam" id="PF13177">
    <property type="entry name" value="DNA_pol3_delta2"/>
    <property type="match status" value="1"/>
</dbReference>
<dbReference type="Gene3D" id="3.40.50.300">
    <property type="entry name" value="P-loop containing nucleotide triphosphate hydrolases"/>
    <property type="match status" value="1"/>
</dbReference>
<reference evidence="1 2" key="1">
    <citation type="journal article" date="2020" name="MBio">
        <title>Erratum for Teymournejad et al., 'Isolation and Molecular Analysis of a Novel Neorickettsia Species That Causes Potomac Horse Fever'.</title>
        <authorList>
            <person name="Teymournejad O."/>
            <person name="Lin M."/>
            <person name="Bekebrede H."/>
            <person name="Kamr A."/>
            <person name="Toribio R.E."/>
            <person name="Arroyo L.G."/>
            <person name="Baird J.D."/>
            <person name="Rikihisa Y."/>
        </authorList>
    </citation>
    <scope>NUCLEOTIDE SEQUENCE [LARGE SCALE GENOMIC DNA]</scope>
    <source>
        <strain evidence="1 2">Fin17</strain>
    </source>
</reference>
<sequence>MYKAQKKVLLSGYQKSRAWLLTGPSLDNIFGIAVKYAKWILQSDKAIGDLMIIQEKSIKVAHIQRINEFLNLTSNFSNQKIIIISHFEIMTDGATNALLKVLEEGRQTATLMLITGHLQQIAATVRSRCFHIYFPPLKENMEIEKLIAQYRNLLEKSIEEETKGSFQNNCILIQGPIKQFQIAEKFPEASLKKLLCFTFNRIIKFHHGVLEEESFFGEKILLEKLGQSAIFWHNRWLQMSKVLSTPEELYVEKKYLLRIALTTKEL</sequence>
<dbReference type="EMBL" id="CP047224">
    <property type="protein sequence ID" value="QHD65134.1"/>
    <property type="molecule type" value="Genomic_DNA"/>
</dbReference>
<dbReference type="PANTHER" id="PTHR11669">
    <property type="entry name" value="REPLICATION FACTOR C / DNA POLYMERASE III GAMMA-TAU SUBUNIT"/>
    <property type="match status" value="1"/>
</dbReference>
<name>A0A6P1GAC1_9RICK</name>
<evidence type="ECO:0000313" key="1">
    <source>
        <dbReference type="EMBL" id="QHD65134.1"/>
    </source>
</evidence>
<reference evidence="1 2" key="2">
    <citation type="journal article" date="2020" name="MBio">
        <title>Isolation and Molecular Analysis of a Novel Neorickettsia Species That Causes Potomac Horse Fever.</title>
        <authorList>
            <person name="Teymournejad O."/>
            <person name="Lin M."/>
            <person name="Bekebrede H."/>
            <person name="Kamr A."/>
            <person name="Toribio R.E."/>
            <person name="Arroyo L.G."/>
            <person name="Baird J.D."/>
            <person name="Rikihisa Y."/>
        </authorList>
    </citation>
    <scope>NUCLEOTIDE SEQUENCE [LARGE SCALE GENOMIC DNA]</scope>
    <source>
        <strain evidence="1 2">Fin17</strain>
    </source>
</reference>
<keyword evidence="2" id="KW-1185">Reference proteome</keyword>
<dbReference type="AlphaFoldDB" id="A0A6P1GAC1"/>
<dbReference type="InterPro" id="IPR027417">
    <property type="entry name" value="P-loop_NTPase"/>
</dbReference>
<gene>
    <name evidence="1" type="ORF">GP480_01515</name>
</gene>
<evidence type="ECO:0000313" key="2">
    <source>
        <dbReference type="Proteomes" id="UP000464912"/>
    </source>
</evidence>
<dbReference type="InterPro" id="IPR050238">
    <property type="entry name" value="DNA_Rep/Repair_Clamp_Loader"/>
</dbReference>
<proteinExistence type="predicted"/>
<dbReference type="PANTHER" id="PTHR11669:SF0">
    <property type="entry name" value="PROTEIN STICHEL-LIKE 2"/>
    <property type="match status" value="1"/>
</dbReference>
<organism evidence="1 2">
    <name type="scientific">Neorickettsia findlayensis</name>
    <dbReference type="NCBI Taxonomy" id="2686014"/>
    <lineage>
        <taxon>Bacteria</taxon>
        <taxon>Pseudomonadati</taxon>
        <taxon>Pseudomonadota</taxon>
        <taxon>Alphaproteobacteria</taxon>
        <taxon>Rickettsiales</taxon>
        <taxon>Anaplasmataceae</taxon>
        <taxon>Neorickettsia</taxon>
    </lineage>
</organism>
<dbReference type="KEGG" id="nef:GP480_01515"/>
<dbReference type="SUPFAM" id="SSF52540">
    <property type="entry name" value="P-loop containing nucleoside triphosphate hydrolases"/>
    <property type="match status" value="1"/>
</dbReference>